<protein>
    <submittedName>
        <fullName evidence="1">Uncharacterized protein</fullName>
    </submittedName>
</protein>
<evidence type="ECO:0000313" key="1">
    <source>
        <dbReference type="EMBL" id="MBD2756371.1"/>
    </source>
</evidence>
<reference evidence="1" key="1">
    <citation type="submission" date="2020-09" db="EMBL/GenBank/DDBJ databases">
        <authorList>
            <person name="Kim M.K."/>
        </authorList>
    </citation>
    <scope>NUCLEOTIDE SEQUENCE</scope>
    <source>
        <strain evidence="1">BT704</strain>
    </source>
</reference>
<name>A0A927GG07_9BACT</name>
<dbReference type="Proteomes" id="UP000653797">
    <property type="component" value="Unassembled WGS sequence"/>
</dbReference>
<evidence type="ECO:0000313" key="2">
    <source>
        <dbReference type="Proteomes" id="UP000653797"/>
    </source>
</evidence>
<dbReference type="AlphaFoldDB" id="A0A927GG07"/>
<organism evidence="1 2">
    <name type="scientific">Spirosoma validum</name>
    <dbReference type="NCBI Taxonomy" id="2771355"/>
    <lineage>
        <taxon>Bacteria</taxon>
        <taxon>Pseudomonadati</taxon>
        <taxon>Bacteroidota</taxon>
        <taxon>Cytophagia</taxon>
        <taxon>Cytophagales</taxon>
        <taxon>Cytophagaceae</taxon>
        <taxon>Spirosoma</taxon>
    </lineage>
</organism>
<proteinExistence type="predicted"/>
<accession>A0A927GG07</accession>
<gene>
    <name evidence="1" type="ORF">IC230_25985</name>
</gene>
<dbReference type="RefSeq" id="WP_191041997.1">
    <property type="nucleotide sequence ID" value="NZ_JACXAA010000012.1"/>
</dbReference>
<keyword evidence="2" id="KW-1185">Reference proteome</keyword>
<comment type="caution">
    <text evidence="1">The sequence shown here is derived from an EMBL/GenBank/DDBJ whole genome shotgun (WGS) entry which is preliminary data.</text>
</comment>
<dbReference type="EMBL" id="JACXAA010000012">
    <property type="protein sequence ID" value="MBD2756371.1"/>
    <property type="molecule type" value="Genomic_DNA"/>
</dbReference>
<sequence length="76" mass="8874">MQITVEVEDSVIESLGYERVKDLLSDSAAHLEMNVAALEILNELSEYDPVQDPAWQNAREQAWEQEKHKYLRKDKE</sequence>